<protein>
    <submittedName>
        <fullName evidence="3">G_PROTEIN_RECEP_F1_2 domain-containing protein</fullName>
    </submittedName>
</protein>
<dbReference type="AlphaFoldDB" id="A0A1I7XW98"/>
<keyword evidence="1" id="KW-0472">Membrane</keyword>
<proteinExistence type="predicted"/>
<keyword evidence="1" id="KW-0812">Transmembrane</keyword>
<evidence type="ECO:0000313" key="3">
    <source>
        <dbReference type="WBParaSite" id="L893_g10104.t1"/>
    </source>
</evidence>
<keyword evidence="1" id="KW-1133">Transmembrane helix</keyword>
<dbReference type="WBParaSite" id="L893_g10104.t1">
    <property type="protein sequence ID" value="L893_g10104.t1"/>
    <property type="gene ID" value="L893_g10104"/>
</dbReference>
<keyword evidence="2" id="KW-1185">Reference proteome</keyword>
<name>A0A1I7XW98_9BILA</name>
<evidence type="ECO:0000313" key="2">
    <source>
        <dbReference type="Proteomes" id="UP000095287"/>
    </source>
</evidence>
<feature type="transmembrane region" description="Helical" evidence="1">
    <location>
        <begin position="31"/>
        <end position="56"/>
    </location>
</feature>
<evidence type="ECO:0000256" key="1">
    <source>
        <dbReference type="SAM" id="Phobius"/>
    </source>
</evidence>
<accession>A0A1I7XW98</accession>
<reference evidence="3" key="1">
    <citation type="submission" date="2016-11" db="UniProtKB">
        <authorList>
            <consortium name="WormBaseParasite"/>
        </authorList>
    </citation>
    <scope>IDENTIFICATION</scope>
</reference>
<sequence length="59" mass="6609">MTPYCDYLVIPGQFLSQYDLSKPWTATVAEIGSVSLVSIITMTLVAYVSIITYLVYLQK</sequence>
<dbReference type="Proteomes" id="UP000095287">
    <property type="component" value="Unplaced"/>
</dbReference>
<organism evidence="2 3">
    <name type="scientific">Steinernema glaseri</name>
    <dbReference type="NCBI Taxonomy" id="37863"/>
    <lineage>
        <taxon>Eukaryota</taxon>
        <taxon>Metazoa</taxon>
        <taxon>Ecdysozoa</taxon>
        <taxon>Nematoda</taxon>
        <taxon>Chromadorea</taxon>
        <taxon>Rhabditida</taxon>
        <taxon>Tylenchina</taxon>
        <taxon>Panagrolaimomorpha</taxon>
        <taxon>Strongyloidoidea</taxon>
        <taxon>Steinernematidae</taxon>
        <taxon>Steinernema</taxon>
    </lineage>
</organism>